<reference evidence="2" key="1">
    <citation type="journal article" date="2021" name="PeerJ">
        <title>Extensive microbial diversity within the chicken gut microbiome revealed by metagenomics and culture.</title>
        <authorList>
            <person name="Gilroy R."/>
            <person name="Ravi A."/>
            <person name="Getino M."/>
            <person name="Pursley I."/>
            <person name="Horton D.L."/>
            <person name="Alikhan N.F."/>
            <person name="Baker D."/>
            <person name="Gharbi K."/>
            <person name="Hall N."/>
            <person name="Watson M."/>
            <person name="Adriaenssens E.M."/>
            <person name="Foster-Nyarko E."/>
            <person name="Jarju S."/>
            <person name="Secka A."/>
            <person name="Antonio M."/>
            <person name="Oren A."/>
            <person name="Chaudhuri R.R."/>
            <person name="La Ragione R."/>
            <person name="Hildebrand F."/>
            <person name="Pallen M.J."/>
        </authorList>
    </citation>
    <scope>NUCLEOTIDE SEQUENCE</scope>
    <source>
        <strain evidence="2">ChiBcec21-2208</strain>
    </source>
</reference>
<feature type="compositionally biased region" description="Basic residues" evidence="1">
    <location>
        <begin position="17"/>
        <end position="29"/>
    </location>
</feature>
<proteinExistence type="predicted"/>
<evidence type="ECO:0000256" key="1">
    <source>
        <dbReference type="SAM" id="MobiDB-lite"/>
    </source>
</evidence>
<protein>
    <submittedName>
        <fullName evidence="2">Uncharacterized protein</fullName>
    </submittedName>
</protein>
<feature type="compositionally biased region" description="Polar residues" evidence="1">
    <location>
        <begin position="1"/>
        <end position="10"/>
    </location>
</feature>
<dbReference type="Proteomes" id="UP000782880">
    <property type="component" value="Unassembled WGS sequence"/>
</dbReference>
<sequence length="61" mass="6959">QLPFSAQNRYTVEAPSGKRKILRRGRRGPGPRNQRPSRGAAAWEDRGDRCVCNIVKEVHRC</sequence>
<dbReference type="EMBL" id="DYVE01000174">
    <property type="protein sequence ID" value="HJG28311.1"/>
    <property type="molecule type" value="Genomic_DNA"/>
</dbReference>
<accession>A0A921IKL8</accession>
<gene>
    <name evidence="2" type="ORF">K8V20_06665</name>
</gene>
<organism evidence="2 3">
    <name type="scientific">Subdoligranulum variabile</name>
    <dbReference type="NCBI Taxonomy" id="214851"/>
    <lineage>
        <taxon>Bacteria</taxon>
        <taxon>Bacillati</taxon>
        <taxon>Bacillota</taxon>
        <taxon>Clostridia</taxon>
        <taxon>Eubacteriales</taxon>
        <taxon>Oscillospiraceae</taxon>
        <taxon>Subdoligranulum</taxon>
    </lineage>
</organism>
<evidence type="ECO:0000313" key="2">
    <source>
        <dbReference type="EMBL" id="HJG28311.1"/>
    </source>
</evidence>
<feature type="compositionally biased region" description="Low complexity" evidence="1">
    <location>
        <begin position="30"/>
        <end position="39"/>
    </location>
</feature>
<evidence type="ECO:0000313" key="3">
    <source>
        <dbReference type="Proteomes" id="UP000782880"/>
    </source>
</evidence>
<feature type="region of interest" description="Disordered" evidence="1">
    <location>
        <begin position="1"/>
        <end position="41"/>
    </location>
</feature>
<dbReference type="AlphaFoldDB" id="A0A921IKL8"/>
<comment type="caution">
    <text evidence="2">The sequence shown here is derived from an EMBL/GenBank/DDBJ whole genome shotgun (WGS) entry which is preliminary data.</text>
</comment>
<name>A0A921IKL8_9FIRM</name>
<feature type="non-terminal residue" evidence="2">
    <location>
        <position position="1"/>
    </location>
</feature>
<reference evidence="2" key="2">
    <citation type="submission" date="2021-09" db="EMBL/GenBank/DDBJ databases">
        <authorList>
            <person name="Gilroy R."/>
        </authorList>
    </citation>
    <scope>NUCLEOTIDE SEQUENCE</scope>
    <source>
        <strain evidence="2">ChiBcec21-2208</strain>
    </source>
</reference>